<proteinExistence type="predicted"/>
<gene>
    <name evidence="1" type="ORF">TTHERM_00126860</name>
</gene>
<dbReference type="GeneID" id="7842646"/>
<accession>I7M7U5</accession>
<dbReference type="KEGG" id="tet:TTHERM_00126860"/>
<dbReference type="RefSeq" id="XP_001016266.2">
    <property type="nucleotide sequence ID" value="XM_001016266.2"/>
</dbReference>
<organism evidence="1 2">
    <name type="scientific">Tetrahymena thermophila (strain SB210)</name>
    <dbReference type="NCBI Taxonomy" id="312017"/>
    <lineage>
        <taxon>Eukaryota</taxon>
        <taxon>Sar</taxon>
        <taxon>Alveolata</taxon>
        <taxon>Ciliophora</taxon>
        <taxon>Intramacronucleata</taxon>
        <taxon>Oligohymenophorea</taxon>
        <taxon>Hymenostomatida</taxon>
        <taxon>Tetrahymenina</taxon>
        <taxon>Tetrahymenidae</taxon>
        <taxon>Tetrahymena</taxon>
    </lineage>
</organism>
<reference evidence="2" key="1">
    <citation type="journal article" date="2006" name="PLoS Biol.">
        <title>Macronuclear genome sequence of the ciliate Tetrahymena thermophila, a model eukaryote.</title>
        <authorList>
            <person name="Eisen J.A."/>
            <person name="Coyne R.S."/>
            <person name="Wu M."/>
            <person name="Wu D."/>
            <person name="Thiagarajan M."/>
            <person name="Wortman J.R."/>
            <person name="Badger J.H."/>
            <person name="Ren Q."/>
            <person name="Amedeo P."/>
            <person name="Jones K.M."/>
            <person name="Tallon L.J."/>
            <person name="Delcher A.L."/>
            <person name="Salzberg S.L."/>
            <person name="Silva J.C."/>
            <person name="Haas B.J."/>
            <person name="Majoros W.H."/>
            <person name="Farzad M."/>
            <person name="Carlton J.M."/>
            <person name="Smith R.K. Jr."/>
            <person name="Garg J."/>
            <person name="Pearlman R.E."/>
            <person name="Karrer K.M."/>
            <person name="Sun L."/>
            <person name="Manning G."/>
            <person name="Elde N.C."/>
            <person name="Turkewitz A.P."/>
            <person name="Asai D.J."/>
            <person name="Wilkes D.E."/>
            <person name="Wang Y."/>
            <person name="Cai H."/>
            <person name="Collins K."/>
            <person name="Stewart B.A."/>
            <person name="Lee S.R."/>
            <person name="Wilamowska K."/>
            <person name="Weinberg Z."/>
            <person name="Ruzzo W.L."/>
            <person name="Wloga D."/>
            <person name="Gaertig J."/>
            <person name="Frankel J."/>
            <person name="Tsao C.-C."/>
            <person name="Gorovsky M.A."/>
            <person name="Keeling P.J."/>
            <person name="Waller R.F."/>
            <person name="Patron N.J."/>
            <person name="Cherry J.M."/>
            <person name="Stover N.A."/>
            <person name="Krieger C.J."/>
            <person name="del Toro C."/>
            <person name="Ryder H.F."/>
            <person name="Williamson S.C."/>
            <person name="Barbeau R.A."/>
            <person name="Hamilton E.P."/>
            <person name="Orias E."/>
        </authorList>
    </citation>
    <scope>NUCLEOTIDE SEQUENCE [LARGE SCALE GENOMIC DNA]</scope>
    <source>
        <strain evidence="2">SB210</strain>
    </source>
</reference>
<evidence type="ECO:0000313" key="2">
    <source>
        <dbReference type="Proteomes" id="UP000009168"/>
    </source>
</evidence>
<dbReference type="InterPro" id="IPR029151">
    <property type="entry name" value="Sensor-like_sf"/>
</dbReference>
<dbReference type="InParanoid" id="I7M7U5"/>
<dbReference type="SUPFAM" id="SSF81901">
    <property type="entry name" value="HCP-like"/>
    <property type="match status" value="1"/>
</dbReference>
<sequence>MMFFNADTTSIFQRFPSDIEVNQSTAYQDCYGKGYSEPYDPRCRPWYTYAKNNEGYFFYEPYRDAVYQNLVMTLSSQVKFDQNFQGVNSVAFDLSNLIEIFLSSQSSYSVLFHEFNNTIFYHPQLNDNSIISWQDLEFKNITQNCVTEIDLENCNQEKQQFSYQLQQTIQFIKSGNYSINQQKNLDQLYQYWSKFGVQNQTRKYRINSEKQTQISNINQKQSQNNISKFKQDEIINKSYLLNQDSFKQTSKNLFLTNQNRLTFQEKITRSPLLNVPYLDKVDFSWKYDSIRERPLTKLSYKNISKTIISSSKALNQQDDSYKDSQKAIQSVNKSVNGLKNEGQIQNQQVQKQINPQKSKILEELEPLFLEMKIIKETFQNLESLINYQIDAQSQNSEDIMNGLFHFAKAKGTFQKLQNQNGLIHCYYNLGVISLIQKDFQLAQEYFLSAIQFNCMHLGIDYQQLELQKQIFVYDIEQDDQLVTLKKKILCLAHSLKELAIVQIYNQIESNQLKPLNNFKQQENESLKNTLKKSIDNFRILENLIKVPNQKVSKLLELYLEYKKIG</sequence>
<name>I7M7U5_TETTS</name>
<evidence type="ECO:0000313" key="1">
    <source>
        <dbReference type="EMBL" id="EAR96021.2"/>
    </source>
</evidence>
<dbReference type="Gene3D" id="3.30.450.20">
    <property type="entry name" value="PAS domain"/>
    <property type="match status" value="2"/>
</dbReference>
<protein>
    <submittedName>
        <fullName evidence="1">Tetratricopeptide repeat protein</fullName>
    </submittedName>
</protein>
<dbReference type="EMBL" id="GG662699">
    <property type="protein sequence ID" value="EAR96021.2"/>
    <property type="molecule type" value="Genomic_DNA"/>
</dbReference>
<dbReference type="Proteomes" id="UP000009168">
    <property type="component" value="Unassembled WGS sequence"/>
</dbReference>
<keyword evidence="2" id="KW-1185">Reference proteome</keyword>
<dbReference type="SUPFAM" id="SSF103190">
    <property type="entry name" value="Sensory domain-like"/>
    <property type="match status" value="1"/>
</dbReference>
<dbReference type="AlphaFoldDB" id="I7M7U5"/>